<dbReference type="PANTHER" id="PTHR33204:SF18">
    <property type="entry name" value="TRANSCRIPTIONAL REGULATORY PROTEIN"/>
    <property type="match status" value="1"/>
</dbReference>
<dbReference type="GO" id="GO:0003677">
    <property type="term" value="F:DNA binding"/>
    <property type="evidence" value="ECO:0007669"/>
    <property type="project" value="UniProtKB-KW"/>
</dbReference>
<dbReference type="Proteomes" id="UP001138751">
    <property type="component" value="Unassembled WGS sequence"/>
</dbReference>
<reference evidence="5" key="2">
    <citation type="journal article" date="2021" name="Syst. Appl. Microbiol.">
        <title>Roseomonas hellenica sp. nov., isolated from roots of wild-growing Alkanna tinctoria.</title>
        <authorList>
            <person name="Rat A."/>
            <person name="Naranjo H.D."/>
            <person name="Lebbe L."/>
            <person name="Cnockaert M."/>
            <person name="Krigas N."/>
            <person name="Grigoriadou K."/>
            <person name="Maloupa E."/>
            <person name="Willems A."/>
        </authorList>
    </citation>
    <scope>NUCLEOTIDE SEQUENCE</scope>
    <source>
        <strain evidence="5">LMG 31231</strain>
    </source>
</reference>
<evidence type="ECO:0000256" key="2">
    <source>
        <dbReference type="ARBA" id="ARBA00023125"/>
    </source>
</evidence>
<keyword evidence="2" id="KW-0238">DNA-binding</keyword>
<comment type="caution">
    <text evidence="5">The sequence shown here is derived from an EMBL/GenBank/DDBJ whole genome shotgun (WGS) entry which is preliminary data.</text>
</comment>
<accession>A0A9X9X3X9</accession>
<evidence type="ECO:0000256" key="3">
    <source>
        <dbReference type="ARBA" id="ARBA00023163"/>
    </source>
</evidence>
<dbReference type="InterPro" id="IPR036388">
    <property type="entry name" value="WH-like_DNA-bd_sf"/>
</dbReference>
<proteinExistence type="predicted"/>
<keyword evidence="1" id="KW-0805">Transcription regulation</keyword>
<protein>
    <submittedName>
        <fullName evidence="5">Helix-turn-helix transcriptional regulator</fullName>
    </submittedName>
</protein>
<dbReference type="InterPro" id="IPR036390">
    <property type="entry name" value="WH_DNA-bd_sf"/>
</dbReference>
<dbReference type="PANTHER" id="PTHR33204">
    <property type="entry name" value="TRANSCRIPTIONAL REGULATOR, MARR FAMILY"/>
    <property type="match status" value="1"/>
</dbReference>
<dbReference type="RefSeq" id="WP_211864533.1">
    <property type="nucleotide sequence ID" value="NZ_JAAEDM010000115.1"/>
</dbReference>
<evidence type="ECO:0000313" key="6">
    <source>
        <dbReference type="Proteomes" id="UP001138751"/>
    </source>
</evidence>
<dbReference type="SUPFAM" id="SSF46785">
    <property type="entry name" value="Winged helix' DNA-binding domain"/>
    <property type="match status" value="1"/>
</dbReference>
<organism evidence="5 6">
    <name type="scientific">Neoroseomonas soli</name>
    <dbReference type="NCBI Taxonomy" id="1081025"/>
    <lineage>
        <taxon>Bacteria</taxon>
        <taxon>Pseudomonadati</taxon>
        <taxon>Pseudomonadota</taxon>
        <taxon>Alphaproteobacteria</taxon>
        <taxon>Acetobacterales</taxon>
        <taxon>Acetobacteraceae</taxon>
        <taxon>Neoroseomonas</taxon>
    </lineage>
</organism>
<reference evidence="5" key="1">
    <citation type="submission" date="2020-01" db="EMBL/GenBank/DDBJ databases">
        <authorList>
            <person name="Rat A."/>
        </authorList>
    </citation>
    <scope>NUCLEOTIDE SEQUENCE</scope>
    <source>
        <strain evidence="5">LMG 31231</strain>
    </source>
</reference>
<dbReference type="Gene3D" id="1.10.10.10">
    <property type="entry name" value="Winged helix-like DNA-binding domain superfamily/Winged helix DNA-binding domain"/>
    <property type="match status" value="1"/>
</dbReference>
<dbReference type="Pfam" id="PF01638">
    <property type="entry name" value="HxlR"/>
    <property type="match status" value="1"/>
</dbReference>
<dbReference type="GO" id="GO:0006355">
    <property type="term" value="P:regulation of DNA-templated transcription"/>
    <property type="evidence" value="ECO:0007669"/>
    <property type="project" value="UniProtKB-ARBA"/>
</dbReference>
<sequence>MRCPVARAMSILGERWTILILREAFAGTTRFDAFERNLGIAPNILSARLSALVEHGVLERVPDGGRHAYRLTERGRDAFPLYLAIRDWGARHLSGPEGPPTVMLDTVTGEPVLAPAPRRADGSPILPEHVRILPGPGANEAVRRRFGTETANG</sequence>
<dbReference type="AlphaFoldDB" id="A0A9X9X3X9"/>
<dbReference type="CDD" id="cd00090">
    <property type="entry name" value="HTH_ARSR"/>
    <property type="match status" value="1"/>
</dbReference>
<name>A0A9X9X3X9_9PROT</name>
<dbReference type="PROSITE" id="PS51118">
    <property type="entry name" value="HTH_HXLR"/>
    <property type="match status" value="1"/>
</dbReference>
<feature type="domain" description="HTH hxlR-type" evidence="4">
    <location>
        <begin position="3"/>
        <end position="97"/>
    </location>
</feature>
<gene>
    <name evidence="5" type="ORF">GXW76_23255</name>
</gene>
<evidence type="ECO:0000313" key="5">
    <source>
        <dbReference type="EMBL" id="MBR0674108.1"/>
    </source>
</evidence>
<evidence type="ECO:0000256" key="1">
    <source>
        <dbReference type="ARBA" id="ARBA00023015"/>
    </source>
</evidence>
<dbReference type="InterPro" id="IPR002577">
    <property type="entry name" value="HTH_HxlR"/>
</dbReference>
<keyword evidence="6" id="KW-1185">Reference proteome</keyword>
<evidence type="ECO:0000259" key="4">
    <source>
        <dbReference type="PROSITE" id="PS51118"/>
    </source>
</evidence>
<dbReference type="InterPro" id="IPR011991">
    <property type="entry name" value="ArsR-like_HTH"/>
</dbReference>
<dbReference type="EMBL" id="JAAEDM010000115">
    <property type="protein sequence ID" value="MBR0674108.1"/>
    <property type="molecule type" value="Genomic_DNA"/>
</dbReference>
<keyword evidence="3" id="KW-0804">Transcription</keyword>